<dbReference type="AlphaFoldDB" id="A0A8H7E0H4"/>
<gene>
    <name evidence="3" type="ORF">GJ744_012230</name>
</gene>
<dbReference type="OrthoDB" id="4083871at2759"/>
<evidence type="ECO:0000256" key="2">
    <source>
        <dbReference type="SAM" id="Phobius"/>
    </source>
</evidence>
<comment type="caution">
    <text evidence="3">The sequence shown here is derived from an EMBL/GenBank/DDBJ whole genome shotgun (WGS) entry which is preliminary data.</text>
</comment>
<evidence type="ECO:0000313" key="4">
    <source>
        <dbReference type="Proteomes" id="UP000606974"/>
    </source>
</evidence>
<protein>
    <submittedName>
        <fullName evidence="3">Uncharacterized protein</fullName>
    </submittedName>
</protein>
<dbReference type="PANTHER" id="PTHR42077:SF1">
    <property type="entry name" value="YALI0F30239P"/>
    <property type="match status" value="1"/>
</dbReference>
<evidence type="ECO:0000256" key="1">
    <source>
        <dbReference type="SAM" id="MobiDB-lite"/>
    </source>
</evidence>
<proteinExistence type="predicted"/>
<feature type="compositionally biased region" description="Basic and acidic residues" evidence="1">
    <location>
        <begin position="122"/>
        <end position="131"/>
    </location>
</feature>
<dbReference type="EMBL" id="JAACFV010000094">
    <property type="protein sequence ID" value="KAF7506079.1"/>
    <property type="molecule type" value="Genomic_DNA"/>
</dbReference>
<dbReference type="Proteomes" id="UP000606974">
    <property type="component" value="Unassembled WGS sequence"/>
</dbReference>
<organism evidence="3 4">
    <name type="scientific">Endocarpon pusillum</name>
    <dbReference type="NCBI Taxonomy" id="364733"/>
    <lineage>
        <taxon>Eukaryota</taxon>
        <taxon>Fungi</taxon>
        <taxon>Dikarya</taxon>
        <taxon>Ascomycota</taxon>
        <taxon>Pezizomycotina</taxon>
        <taxon>Eurotiomycetes</taxon>
        <taxon>Chaetothyriomycetidae</taxon>
        <taxon>Verrucariales</taxon>
        <taxon>Verrucariaceae</taxon>
        <taxon>Endocarpon</taxon>
    </lineage>
</organism>
<reference evidence="3" key="1">
    <citation type="submission" date="2020-02" db="EMBL/GenBank/DDBJ databases">
        <authorList>
            <person name="Palmer J.M."/>
        </authorList>
    </citation>
    <scope>NUCLEOTIDE SEQUENCE</scope>
    <source>
        <strain evidence="3">EPUS1.4</strain>
        <tissue evidence="3">Thallus</tissue>
    </source>
</reference>
<dbReference type="PANTHER" id="PTHR42077">
    <property type="entry name" value="YALI0F30239P"/>
    <property type="match status" value="1"/>
</dbReference>
<feature type="compositionally biased region" description="Polar residues" evidence="1">
    <location>
        <begin position="101"/>
        <end position="111"/>
    </location>
</feature>
<sequence>MGKASNLIPLLVLFVLIAIAAFIGFIAYSVANDVSDKAAKRMEKKNIKFSKEGMSVGVKQISTEDISDSTQSTLMKVWNSASLPVYKAKLRWGQSAEESRPLSSNVSSTPSGRRKPYSRSDSNQRDTKKTYPADWPMIREIIELQPCRYVYLLRGCRNMCAEQATTSEAAEFVEVTVLGEREMEYDQGNDPSSCPVIH</sequence>
<keyword evidence="2" id="KW-1133">Transmembrane helix</keyword>
<accession>A0A8H7E0H4</accession>
<keyword evidence="2" id="KW-0472">Membrane</keyword>
<keyword evidence="2" id="KW-0812">Transmembrane</keyword>
<feature type="region of interest" description="Disordered" evidence="1">
    <location>
        <begin position="99"/>
        <end position="131"/>
    </location>
</feature>
<feature type="transmembrane region" description="Helical" evidence="2">
    <location>
        <begin position="7"/>
        <end position="31"/>
    </location>
</feature>
<keyword evidence="4" id="KW-1185">Reference proteome</keyword>
<evidence type="ECO:0000313" key="3">
    <source>
        <dbReference type="EMBL" id="KAF7506079.1"/>
    </source>
</evidence>
<name>A0A8H7E0H4_9EURO</name>